<reference evidence="14" key="1">
    <citation type="submission" date="2021-06" db="EMBL/GenBank/DDBJ databases">
        <title>Updating the genus Pseudomonas: Description of 43 new species and partition of the Pseudomonas putida group.</title>
        <authorList>
            <person name="Girard L."/>
            <person name="Lood C."/>
            <person name="Vandamme P."/>
            <person name="Rokni-Zadeh H."/>
            <person name="van Noort V."/>
            <person name="Hofte M."/>
            <person name="Lavigne R."/>
            <person name="De Mot R."/>
        </authorList>
    </citation>
    <scope>NUCLEOTIDE SEQUENCE</scope>
    <source>
        <strain evidence="14">CMR12a</strain>
    </source>
</reference>
<evidence type="ECO:0000259" key="12">
    <source>
        <dbReference type="Pfam" id="PF13953"/>
    </source>
</evidence>
<dbReference type="SUPFAM" id="SSF141729">
    <property type="entry name" value="FimD N-terminal domain-like"/>
    <property type="match status" value="1"/>
</dbReference>
<feature type="signal peptide" evidence="11">
    <location>
        <begin position="1"/>
        <end position="31"/>
    </location>
</feature>
<dbReference type="InterPro" id="IPR025885">
    <property type="entry name" value="PapC_N"/>
</dbReference>
<keyword evidence="4" id="KW-1134">Transmembrane beta strand</keyword>
<name>A0ABX8MSP6_9PSED</name>
<dbReference type="RefSeq" id="WP_124345755.1">
    <property type="nucleotide sequence ID" value="NZ_CP027706.1"/>
</dbReference>
<evidence type="ECO:0000256" key="1">
    <source>
        <dbReference type="ARBA" id="ARBA00004571"/>
    </source>
</evidence>
<evidence type="ECO:0000256" key="7">
    <source>
        <dbReference type="ARBA" id="ARBA00022729"/>
    </source>
</evidence>
<dbReference type="Proteomes" id="UP000693952">
    <property type="component" value="Chromosome"/>
</dbReference>
<dbReference type="InterPro" id="IPR025949">
    <property type="entry name" value="PapC-like_C"/>
</dbReference>
<dbReference type="Pfam" id="PF13954">
    <property type="entry name" value="PapC_N"/>
    <property type="match status" value="1"/>
</dbReference>
<evidence type="ECO:0000256" key="8">
    <source>
        <dbReference type="ARBA" id="ARBA00023136"/>
    </source>
</evidence>
<comment type="subcellular location">
    <subcellularLocation>
        <location evidence="1 10">Cell outer membrane</location>
        <topology evidence="1 10">Multi-pass membrane protein</topology>
    </subcellularLocation>
</comment>
<keyword evidence="6 10" id="KW-0812">Transmembrane</keyword>
<keyword evidence="7 11" id="KW-0732">Signal</keyword>
<feature type="domain" description="PapC-like C-terminal" evidence="12">
    <location>
        <begin position="777"/>
        <end position="842"/>
    </location>
</feature>
<evidence type="ECO:0000259" key="13">
    <source>
        <dbReference type="Pfam" id="PF13954"/>
    </source>
</evidence>
<evidence type="ECO:0000256" key="11">
    <source>
        <dbReference type="SAM" id="SignalP"/>
    </source>
</evidence>
<dbReference type="Pfam" id="PF00577">
    <property type="entry name" value="Usher"/>
    <property type="match status" value="1"/>
</dbReference>
<dbReference type="PROSITE" id="PS01151">
    <property type="entry name" value="FIMBRIAL_USHER"/>
    <property type="match status" value="1"/>
</dbReference>
<dbReference type="InterPro" id="IPR042186">
    <property type="entry name" value="FimD_plug_dom"/>
</dbReference>
<sequence length="857" mass="93502">MTSYLSPCSSRTVGLPLCALVVAMASPSAFGKNQAGTVFNEQFLNIGGDQPSADLSVFSFGNRVLPGTYTVDTVLNDSNIGQNEVRFNKQADDAQDATPCLTPALLDDWGVKTSVFPALANSSPETCVDLGKVIAQATVSYDPGNQRLFLSIPQAALKRSARGAISPDRWDKGINAAMLDYQLSFSRYDGNNLRGNTVSPVQQNVFDNTSAPNKLERDTYFGGLRGGFNIDDWRFRHFSTYNRSLDGQGRWQAINTYLQRDIASIRGQLLIGDGNTPGNFFDSVQFRGVQVSSDDAMLPDSQQGYAPTIRGVAQTNARVEVRQNGYLIYSTYVAPGPFVLDDLYPTSSSGDLEVIITESDGRETRYAQAFSAVPTLLREGTWRYSATAGQYRSGYGSSRGKERPSLVQGTLARGLAQDFSIYGGTILADKYQSALSGVGKNLRSFGALSLDISHARTTDRDDQTFNGQSLRFLYAKTFEKTNTNFRVAGYRYSTSDYRTLQEAVQMQDMLDGRPFNNRRNELRFELAQSLGQWGTLHTSARQQSYWNSNSRDRLVQIGYSGSYQKLNFNLFYNHSTNLDAASNRQLMLTLSIPLGDTRASAQYMVMKDNNDQLVQQASVYGSALDDNRLTYNVTGDDSNQSGTSSSANMSYLSSIGRLDLGRSQGRGYGQTTVGMAGGVLVHGDGLTLSQPLGETIALAQAPKANDVGFEIRPGVRTDKSGDAVIPNLSPYRVNRLALLTGDLGDEVEVKNAALDVVPTRGAVVKAKFATSVGYRLMMTLTNKDGSPLPFGSKIENELGQEVGIVGPEGQAFVTGAGEKGKLRVVWGRNEKDQCTLAYQLPKEESSKPIRELNEQCG</sequence>
<feature type="chain" id="PRO_5046366469" evidence="11">
    <location>
        <begin position="32"/>
        <end position="857"/>
    </location>
</feature>
<dbReference type="EMBL" id="CP077074">
    <property type="protein sequence ID" value="QXH41663.1"/>
    <property type="molecule type" value="Genomic_DNA"/>
</dbReference>
<keyword evidence="8 10" id="KW-0472">Membrane</keyword>
<dbReference type="PANTHER" id="PTHR30451">
    <property type="entry name" value="OUTER MEMBRANE USHER PROTEIN"/>
    <property type="match status" value="1"/>
</dbReference>
<gene>
    <name evidence="14" type="ORF">KSS89_05445</name>
</gene>
<evidence type="ECO:0000256" key="2">
    <source>
        <dbReference type="ARBA" id="ARBA00008064"/>
    </source>
</evidence>
<evidence type="ECO:0000256" key="9">
    <source>
        <dbReference type="ARBA" id="ARBA00023237"/>
    </source>
</evidence>
<evidence type="ECO:0000256" key="10">
    <source>
        <dbReference type="RuleBase" id="RU003884"/>
    </source>
</evidence>
<protein>
    <submittedName>
        <fullName evidence="14">Fimbrial biogenesis outer membrane usher protein</fullName>
    </submittedName>
</protein>
<evidence type="ECO:0000256" key="4">
    <source>
        <dbReference type="ARBA" id="ARBA00022452"/>
    </source>
</evidence>
<dbReference type="InterPro" id="IPR037224">
    <property type="entry name" value="PapC_N_sf"/>
</dbReference>
<evidence type="ECO:0000256" key="6">
    <source>
        <dbReference type="ARBA" id="ARBA00022692"/>
    </source>
</evidence>
<evidence type="ECO:0000313" key="15">
    <source>
        <dbReference type="Proteomes" id="UP000693952"/>
    </source>
</evidence>
<dbReference type="Gene3D" id="2.60.40.2070">
    <property type="match status" value="1"/>
</dbReference>
<dbReference type="InterPro" id="IPR018030">
    <property type="entry name" value="Fimbrial_membr_usher_CS"/>
</dbReference>
<accession>A0ABX8MSP6</accession>
<keyword evidence="9 10" id="KW-0998">Cell outer membrane</keyword>
<keyword evidence="3 10" id="KW-0813">Transport</keyword>
<evidence type="ECO:0000256" key="5">
    <source>
        <dbReference type="ARBA" id="ARBA00022558"/>
    </source>
</evidence>
<dbReference type="Gene3D" id="3.10.20.410">
    <property type="match status" value="1"/>
</dbReference>
<keyword evidence="15" id="KW-1185">Reference proteome</keyword>
<dbReference type="Gene3D" id="2.60.40.2610">
    <property type="entry name" value="Outer membrane usher protein FimD, plug domain"/>
    <property type="match status" value="1"/>
</dbReference>
<organism evidence="14 15">
    <name type="scientific">Pseudomonas sessilinigenes</name>
    <dbReference type="NCBI Taxonomy" id="658629"/>
    <lineage>
        <taxon>Bacteria</taxon>
        <taxon>Pseudomonadati</taxon>
        <taxon>Pseudomonadota</taxon>
        <taxon>Gammaproteobacteria</taxon>
        <taxon>Pseudomonadales</taxon>
        <taxon>Pseudomonadaceae</taxon>
        <taxon>Pseudomonas</taxon>
    </lineage>
</organism>
<dbReference type="PANTHER" id="PTHR30451:SF21">
    <property type="entry name" value="FIMBRIAL USHER DOMAIN-CONTAINING PROTEIN YDET-RELATED"/>
    <property type="match status" value="1"/>
</dbReference>
<proteinExistence type="inferred from homology"/>
<comment type="similarity">
    <text evidence="2 10">Belongs to the fimbrial export usher family.</text>
</comment>
<evidence type="ECO:0000313" key="14">
    <source>
        <dbReference type="EMBL" id="QXH41663.1"/>
    </source>
</evidence>
<feature type="domain" description="PapC N-terminal" evidence="13">
    <location>
        <begin position="39"/>
        <end position="184"/>
    </location>
</feature>
<dbReference type="Gene3D" id="2.60.40.3110">
    <property type="match status" value="1"/>
</dbReference>
<evidence type="ECO:0000256" key="3">
    <source>
        <dbReference type="ARBA" id="ARBA00022448"/>
    </source>
</evidence>
<dbReference type="Pfam" id="PF13953">
    <property type="entry name" value="PapC_C"/>
    <property type="match status" value="1"/>
</dbReference>
<keyword evidence="5 10" id="KW-1029">Fimbrium biogenesis</keyword>
<dbReference type="InterPro" id="IPR043142">
    <property type="entry name" value="PapC-like_C_sf"/>
</dbReference>
<dbReference type="InterPro" id="IPR000015">
    <property type="entry name" value="Fimb_usher"/>
</dbReference>